<name>A0ABW1QSX9_9ACTN</name>
<dbReference type="InterPro" id="IPR015590">
    <property type="entry name" value="Aldehyde_DH_dom"/>
</dbReference>
<evidence type="ECO:0000256" key="3">
    <source>
        <dbReference type="RuleBase" id="RU003345"/>
    </source>
</evidence>
<keyword evidence="1 3" id="KW-0560">Oxidoreductase</keyword>
<dbReference type="PANTHER" id="PTHR43353:SF5">
    <property type="entry name" value="SUCCINATE-SEMIALDEHYDE DEHYDROGENASE, MITOCHONDRIAL"/>
    <property type="match status" value="1"/>
</dbReference>
<feature type="domain" description="Aldehyde dehydrogenase" evidence="5">
    <location>
        <begin position="34"/>
        <end position="494"/>
    </location>
</feature>
<dbReference type="SUPFAM" id="SSF53720">
    <property type="entry name" value="ALDH-like"/>
    <property type="match status" value="1"/>
</dbReference>
<feature type="active site" evidence="2">
    <location>
        <position position="274"/>
    </location>
</feature>
<feature type="region of interest" description="Disordered" evidence="4">
    <location>
        <begin position="1"/>
        <end position="22"/>
    </location>
</feature>
<dbReference type="PROSITE" id="PS00687">
    <property type="entry name" value="ALDEHYDE_DEHYDR_GLU"/>
    <property type="match status" value="1"/>
</dbReference>
<comment type="similarity">
    <text evidence="3">Belongs to the aldehyde dehydrogenase family.</text>
</comment>
<protein>
    <submittedName>
        <fullName evidence="6">NAD-dependent succinate-semialdehyde dehydrogenase</fullName>
        <ecNumber evidence="6">1.2.1.-</ecNumber>
    </submittedName>
</protein>
<proteinExistence type="inferred from homology"/>
<sequence>MSPHSTRPGTPHGTPVTVPGSWHPRGAVFVAGQWRDGHGGDVVVDDPATAQVLATLKGADAADVTAAADAAQAAGAAWAATAPRRRSEILRAVFEAMHARSDEIAELITAENGKSLADSLAEVTYAAEFFRWFSEEAVRTHGGFGVAPAGGTRTLVQSRPVGVAALVTPWNFPAAMVTRKIAPALAAGCTVVVKPPAETPLTSLFIAELIDDVLRDAGMEAGIVNVVPSDDSAMVGTTLLAHPDVRKISFTGSTRVGRILLAQAAERIVNSSMELGGNAPFVVTDTADVDAAVAGAMIAKFRNGGQACTAANRFHVHRDVHDEFVEKFAARIAALNVGPGASGAEIGPMVSAKARDSIAEVVDAAVADGARIHTTAPVPEGAGYWYPPTLLTGVSPDAAIVQHELFGPVAPVIVFDDVEEMIAHANSTEMGLAGYVYDRDLARAMRIAERLEIGMIGINRGLVSDPAAPFGGTKQSGLGREGAREGMDAFLETQYLSIAWE</sequence>
<gene>
    <name evidence="6" type="ORF">ACFPWU_00475</name>
</gene>
<dbReference type="Pfam" id="PF00171">
    <property type="entry name" value="Aldedh"/>
    <property type="match status" value="1"/>
</dbReference>
<dbReference type="CDD" id="cd07103">
    <property type="entry name" value="ALDH_F5_SSADH_GabD"/>
    <property type="match status" value="1"/>
</dbReference>
<dbReference type="InterPro" id="IPR016162">
    <property type="entry name" value="Ald_DH_N"/>
</dbReference>
<evidence type="ECO:0000256" key="2">
    <source>
        <dbReference type="PROSITE-ProRule" id="PRU10007"/>
    </source>
</evidence>
<evidence type="ECO:0000313" key="7">
    <source>
        <dbReference type="Proteomes" id="UP001596098"/>
    </source>
</evidence>
<dbReference type="RefSeq" id="WP_128220196.1">
    <property type="nucleotide sequence ID" value="NZ_CP034929.1"/>
</dbReference>
<evidence type="ECO:0000313" key="6">
    <source>
        <dbReference type="EMBL" id="MFC6152143.1"/>
    </source>
</evidence>
<comment type="caution">
    <text evidence="6">The sequence shown here is derived from an EMBL/GenBank/DDBJ whole genome shotgun (WGS) entry which is preliminary data.</text>
</comment>
<dbReference type="Proteomes" id="UP001596098">
    <property type="component" value="Unassembled WGS sequence"/>
</dbReference>
<dbReference type="EC" id="1.2.1.-" evidence="6"/>
<evidence type="ECO:0000256" key="4">
    <source>
        <dbReference type="SAM" id="MobiDB-lite"/>
    </source>
</evidence>
<accession>A0ABW1QSX9</accession>
<reference evidence="7" key="1">
    <citation type="journal article" date="2019" name="Int. J. Syst. Evol. Microbiol.">
        <title>The Global Catalogue of Microorganisms (GCM) 10K type strain sequencing project: providing services to taxonomists for standard genome sequencing and annotation.</title>
        <authorList>
            <consortium name="The Broad Institute Genomics Platform"/>
            <consortium name="The Broad Institute Genome Sequencing Center for Infectious Disease"/>
            <person name="Wu L."/>
            <person name="Ma J."/>
        </authorList>
    </citation>
    <scope>NUCLEOTIDE SEQUENCE [LARGE SCALE GENOMIC DNA]</scope>
    <source>
        <strain evidence="7">DFY28</strain>
    </source>
</reference>
<dbReference type="InterPro" id="IPR050740">
    <property type="entry name" value="Aldehyde_DH_Superfamily"/>
</dbReference>
<dbReference type="InterPro" id="IPR016161">
    <property type="entry name" value="Ald_DH/histidinol_DH"/>
</dbReference>
<dbReference type="InterPro" id="IPR016163">
    <property type="entry name" value="Ald_DH_C"/>
</dbReference>
<dbReference type="PROSITE" id="PS00070">
    <property type="entry name" value="ALDEHYDE_DEHYDR_CYS"/>
    <property type="match status" value="1"/>
</dbReference>
<dbReference type="GO" id="GO:0016491">
    <property type="term" value="F:oxidoreductase activity"/>
    <property type="evidence" value="ECO:0007669"/>
    <property type="project" value="UniProtKB-KW"/>
</dbReference>
<dbReference type="InterPro" id="IPR029510">
    <property type="entry name" value="Ald_DH_CS_GLU"/>
</dbReference>
<feature type="compositionally biased region" description="Low complexity" evidence="4">
    <location>
        <begin position="1"/>
        <end position="20"/>
    </location>
</feature>
<dbReference type="EMBL" id="JBHSQI010000001">
    <property type="protein sequence ID" value="MFC6152143.1"/>
    <property type="molecule type" value="Genomic_DNA"/>
</dbReference>
<organism evidence="6 7">
    <name type="scientific">Nocardioides yefusunii</name>
    <dbReference type="NCBI Taxonomy" id="2500546"/>
    <lineage>
        <taxon>Bacteria</taxon>
        <taxon>Bacillati</taxon>
        <taxon>Actinomycetota</taxon>
        <taxon>Actinomycetes</taxon>
        <taxon>Propionibacteriales</taxon>
        <taxon>Nocardioidaceae</taxon>
        <taxon>Nocardioides</taxon>
    </lineage>
</organism>
<keyword evidence="7" id="KW-1185">Reference proteome</keyword>
<dbReference type="PANTHER" id="PTHR43353">
    <property type="entry name" value="SUCCINATE-SEMIALDEHYDE DEHYDROGENASE, MITOCHONDRIAL"/>
    <property type="match status" value="1"/>
</dbReference>
<evidence type="ECO:0000259" key="5">
    <source>
        <dbReference type="Pfam" id="PF00171"/>
    </source>
</evidence>
<dbReference type="Gene3D" id="3.40.605.10">
    <property type="entry name" value="Aldehyde Dehydrogenase, Chain A, domain 1"/>
    <property type="match status" value="1"/>
</dbReference>
<evidence type="ECO:0000256" key="1">
    <source>
        <dbReference type="ARBA" id="ARBA00023002"/>
    </source>
</evidence>
<dbReference type="InterPro" id="IPR016160">
    <property type="entry name" value="Ald_DH_CS_CYS"/>
</dbReference>
<dbReference type="Gene3D" id="3.40.309.10">
    <property type="entry name" value="Aldehyde Dehydrogenase, Chain A, domain 2"/>
    <property type="match status" value="1"/>
</dbReference>